<dbReference type="GO" id="GO:0003676">
    <property type="term" value="F:nucleic acid binding"/>
    <property type="evidence" value="ECO:0007669"/>
    <property type="project" value="InterPro"/>
</dbReference>
<organism evidence="3 4">
    <name type="scientific">Lepidopterella palustris CBS 459.81</name>
    <dbReference type="NCBI Taxonomy" id="1314670"/>
    <lineage>
        <taxon>Eukaryota</taxon>
        <taxon>Fungi</taxon>
        <taxon>Dikarya</taxon>
        <taxon>Ascomycota</taxon>
        <taxon>Pezizomycotina</taxon>
        <taxon>Dothideomycetes</taxon>
        <taxon>Pleosporomycetidae</taxon>
        <taxon>Mytilinidiales</taxon>
        <taxon>Argynnaceae</taxon>
        <taxon>Lepidopterella</taxon>
    </lineage>
</organism>
<dbReference type="AlphaFoldDB" id="A0A8E2JKR5"/>
<evidence type="ECO:0000259" key="2">
    <source>
        <dbReference type="Pfam" id="PF13902"/>
    </source>
</evidence>
<dbReference type="PANTHER" id="PTHR32019">
    <property type="entry name" value="R3H DOMAIN-CONTAINING PROTEIN 4"/>
    <property type="match status" value="1"/>
</dbReference>
<keyword evidence="4" id="KW-1185">Reference proteome</keyword>
<name>A0A8E2JKR5_9PEZI</name>
<evidence type="ECO:0000313" key="4">
    <source>
        <dbReference type="Proteomes" id="UP000250266"/>
    </source>
</evidence>
<reference evidence="3 4" key="1">
    <citation type="journal article" date="2016" name="Nat. Commun.">
        <title>Ectomycorrhizal ecology is imprinted in the genome of the dominant symbiotic fungus Cenococcum geophilum.</title>
        <authorList>
            <consortium name="DOE Joint Genome Institute"/>
            <person name="Peter M."/>
            <person name="Kohler A."/>
            <person name="Ohm R.A."/>
            <person name="Kuo A."/>
            <person name="Krutzmann J."/>
            <person name="Morin E."/>
            <person name="Arend M."/>
            <person name="Barry K.W."/>
            <person name="Binder M."/>
            <person name="Choi C."/>
            <person name="Clum A."/>
            <person name="Copeland A."/>
            <person name="Grisel N."/>
            <person name="Haridas S."/>
            <person name="Kipfer T."/>
            <person name="LaButti K."/>
            <person name="Lindquist E."/>
            <person name="Lipzen A."/>
            <person name="Maire R."/>
            <person name="Meier B."/>
            <person name="Mihaltcheva S."/>
            <person name="Molinier V."/>
            <person name="Murat C."/>
            <person name="Poggeler S."/>
            <person name="Quandt C.A."/>
            <person name="Sperisen C."/>
            <person name="Tritt A."/>
            <person name="Tisserant E."/>
            <person name="Crous P.W."/>
            <person name="Henrissat B."/>
            <person name="Nehls U."/>
            <person name="Egli S."/>
            <person name="Spatafora J.W."/>
            <person name="Grigoriev I.V."/>
            <person name="Martin F.M."/>
        </authorList>
    </citation>
    <scope>NUCLEOTIDE SEQUENCE [LARGE SCALE GENOMIC DNA]</scope>
    <source>
        <strain evidence="3 4">CBS 459.81</strain>
    </source>
</reference>
<dbReference type="InterPro" id="IPR039629">
    <property type="entry name" value="R3HDM4"/>
</dbReference>
<dbReference type="SUPFAM" id="SSF82708">
    <property type="entry name" value="R3H domain"/>
    <property type="match status" value="1"/>
</dbReference>
<accession>A0A8E2JKR5</accession>
<dbReference type="EMBL" id="KV744810">
    <property type="protein sequence ID" value="OCK86012.1"/>
    <property type="molecule type" value="Genomic_DNA"/>
</dbReference>
<feature type="region of interest" description="Disordered" evidence="1">
    <location>
        <begin position="95"/>
        <end position="114"/>
    </location>
</feature>
<dbReference type="InterPro" id="IPR025952">
    <property type="entry name" value="R3H-assoc_dom"/>
</dbReference>
<evidence type="ECO:0000313" key="3">
    <source>
        <dbReference type="EMBL" id="OCK86012.1"/>
    </source>
</evidence>
<dbReference type="Proteomes" id="UP000250266">
    <property type="component" value="Unassembled WGS sequence"/>
</dbReference>
<feature type="region of interest" description="Disordered" evidence="1">
    <location>
        <begin position="161"/>
        <end position="191"/>
    </location>
</feature>
<dbReference type="OrthoDB" id="10256743at2759"/>
<dbReference type="PANTHER" id="PTHR32019:SF2">
    <property type="entry name" value="R3H DOMAIN-CONTAINING PROTEIN 4"/>
    <property type="match status" value="1"/>
</dbReference>
<proteinExistence type="predicted"/>
<feature type="compositionally biased region" description="Basic and acidic residues" evidence="1">
    <location>
        <begin position="171"/>
        <end position="190"/>
    </location>
</feature>
<protein>
    <recommendedName>
        <fullName evidence="2">R3H-associated N-terminal domain-containing protein</fullName>
    </recommendedName>
</protein>
<feature type="compositionally biased region" description="Basic residues" evidence="1">
    <location>
        <begin position="161"/>
        <end position="170"/>
    </location>
</feature>
<dbReference type="InterPro" id="IPR036867">
    <property type="entry name" value="R3H_dom_sf"/>
</dbReference>
<dbReference type="Pfam" id="PF13902">
    <property type="entry name" value="R3H-assoc"/>
    <property type="match status" value="1"/>
</dbReference>
<sequence length="335" mass="37780">MAIHPTVEAPDSAHTASNATAIDIEAWTEQATAALSSITISAAPTIPGASVTLKVPLDDHPVARQERVIGADVSATEAVRAGYARRREPLRRDSLKRRDALLKGKEGSRRRQRWENDRLLNNPYAQPPLPSDWEVRPTYPVHSVPYYLAPLWDAEMARSVEKRRKGTKSTKSKDGSKDDTTGKVPKELREKLKRSRAAKGLLQELEDEVRKFVEKWESKEKMMEQEGMVDPDSEDDEIVFVGRNGQMNDMRSPRNSEEIKREKLLFHSPVDDHGAGFGRWLVHHIGSYYGLRTWSVTVGNPARREAYVGIKGTRLRSGHRLSSRYALPRPLSAMV</sequence>
<evidence type="ECO:0000256" key="1">
    <source>
        <dbReference type="SAM" id="MobiDB-lite"/>
    </source>
</evidence>
<feature type="domain" description="R3H-associated N-terminal" evidence="2">
    <location>
        <begin position="87"/>
        <end position="194"/>
    </location>
</feature>
<gene>
    <name evidence="3" type="ORF">K432DRAFT_377109</name>
</gene>